<accession>A0A2G5UU32</accession>
<keyword evidence="3" id="KW-1185">Reference proteome</keyword>
<reference evidence="3" key="1">
    <citation type="submission" date="2017-10" db="EMBL/GenBank/DDBJ databases">
        <title>Rapid genome shrinkage in a self-fertile nematode reveals novel sperm competition proteins.</title>
        <authorList>
            <person name="Yin D."/>
            <person name="Schwarz E.M."/>
            <person name="Thomas C.G."/>
            <person name="Felde R.L."/>
            <person name="Korf I.F."/>
            <person name="Cutter A.D."/>
            <person name="Schartner C.M."/>
            <person name="Ralston E.J."/>
            <person name="Meyer B.J."/>
            <person name="Haag E.S."/>
        </authorList>
    </citation>
    <scope>NUCLEOTIDE SEQUENCE [LARGE SCALE GENOMIC DNA]</scope>
    <source>
        <strain evidence="3">JU1422</strain>
    </source>
</reference>
<feature type="region of interest" description="Disordered" evidence="1">
    <location>
        <begin position="43"/>
        <end position="69"/>
    </location>
</feature>
<dbReference type="AlphaFoldDB" id="A0A2G5UU32"/>
<proteinExistence type="predicted"/>
<evidence type="ECO:0000313" key="2">
    <source>
        <dbReference type="EMBL" id="PIC43085.1"/>
    </source>
</evidence>
<evidence type="ECO:0000313" key="3">
    <source>
        <dbReference type="Proteomes" id="UP000230233"/>
    </source>
</evidence>
<dbReference type="EMBL" id="PDUG01000003">
    <property type="protein sequence ID" value="PIC43085.1"/>
    <property type="molecule type" value="Genomic_DNA"/>
</dbReference>
<organism evidence="2 3">
    <name type="scientific">Caenorhabditis nigoni</name>
    <dbReference type="NCBI Taxonomy" id="1611254"/>
    <lineage>
        <taxon>Eukaryota</taxon>
        <taxon>Metazoa</taxon>
        <taxon>Ecdysozoa</taxon>
        <taxon>Nematoda</taxon>
        <taxon>Chromadorea</taxon>
        <taxon>Rhabditida</taxon>
        <taxon>Rhabditina</taxon>
        <taxon>Rhabditomorpha</taxon>
        <taxon>Rhabditoidea</taxon>
        <taxon>Rhabditidae</taxon>
        <taxon>Peloderinae</taxon>
        <taxon>Caenorhabditis</taxon>
    </lineage>
</organism>
<feature type="compositionally biased region" description="Polar residues" evidence="1">
    <location>
        <begin position="53"/>
        <end position="69"/>
    </location>
</feature>
<comment type="caution">
    <text evidence="2">The sequence shown here is derived from an EMBL/GenBank/DDBJ whole genome shotgun (WGS) entry which is preliminary data.</text>
</comment>
<sequence>MNNYNMLEAGRTPPTFSNSENPLQRTSSIESFVPHSTMASTIVGTPPTAIPAKQNSETLVSMTTPPIKK</sequence>
<evidence type="ECO:0000256" key="1">
    <source>
        <dbReference type="SAM" id="MobiDB-lite"/>
    </source>
</evidence>
<feature type="region of interest" description="Disordered" evidence="1">
    <location>
        <begin position="1"/>
        <end position="26"/>
    </location>
</feature>
<protein>
    <submittedName>
        <fullName evidence="2">Uncharacterized protein</fullName>
    </submittedName>
</protein>
<feature type="compositionally biased region" description="Polar residues" evidence="1">
    <location>
        <begin position="14"/>
        <end position="26"/>
    </location>
</feature>
<gene>
    <name evidence="2" type="primary">Cni-ZK353.4</name>
    <name evidence="2" type="synonym">Cnig_chr_III.g9961</name>
    <name evidence="2" type="ORF">B9Z55_009961</name>
</gene>
<name>A0A2G5UU32_9PELO</name>
<dbReference type="Proteomes" id="UP000230233">
    <property type="component" value="Chromosome III"/>
</dbReference>
<dbReference type="OrthoDB" id="5830389at2759"/>